<evidence type="ECO:0000313" key="3">
    <source>
        <dbReference type="Proteomes" id="UP000606786"/>
    </source>
</evidence>
<organism evidence="2 3">
    <name type="scientific">Ceratitis capitata</name>
    <name type="common">Mediterranean fruit fly</name>
    <name type="synonym">Tephritis capitata</name>
    <dbReference type="NCBI Taxonomy" id="7213"/>
    <lineage>
        <taxon>Eukaryota</taxon>
        <taxon>Metazoa</taxon>
        <taxon>Ecdysozoa</taxon>
        <taxon>Arthropoda</taxon>
        <taxon>Hexapoda</taxon>
        <taxon>Insecta</taxon>
        <taxon>Pterygota</taxon>
        <taxon>Neoptera</taxon>
        <taxon>Endopterygota</taxon>
        <taxon>Diptera</taxon>
        <taxon>Brachycera</taxon>
        <taxon>Muscomorpha</taxon>
        <taxon>Tephritoidea</taxon>
        <taxon>Tephritidae</taxon>
        <taxon>Ceratitis</taxon>
        <taxon>Ceratitis</taxon>
    </lineage>
</organism>
<keyword evidence="3" id="KW-1185">Reference proteome</keyword>
<feature type="region of interest" description="Disordered" evidence="1">
    <location>
        <begin position="20"/>
        <end position="58"/>
    </location>
</feature>
<feature type="compositionally biased region" description="Basic and acidic residues" evidence="1">
    <location>
        <begin position="34"/>
        <end position="58"/>
    </location>
</feature>
<evidence type="ECO:0000256" key="1">
    <source>
        <dbReference type="SAM" id="MobiDB-lite"/>
    </source>
</evidence>
<comment type="caution">
    <text evidence="2">The sequence shown here is derived from an EMBL/GenBank/DDBJ whole genome shotgun (WGS) entry which is preliminary data.</text>
</comment>
<gene>
    <name evidence="2" type="ORF">CCAP1982_LOCUS20881</name>
</gene>
<protein>
    <submittedName>
        <fullName evidence="2">(Mediterranean fruit fly) hypothetical protein</fullName>
    </submittedName>
</protein>
<dbReference type="AlphaFoldDB" id="A0A811V987"/>
<reference evidence="2" key="1">
    <citation type="submission" date="2020-11" db="EMBL/GenBank/DDBJ databases">
        <authorList>
            <person name="Whitehead M."/>
        </authorList>
    </citation>
    <scope>NUCLEOTIDE SEQUENCE</scope>
    <source>
        <strain evidence="2">EGII</strain>
    </source>
</reference>
<accession>A0A811V987</accession>
<sequence>MWFIVAPSKIIIIISQCPYRTKKRRKTSDISGRYGKEQETNKKKDDTTSRNAEYEEKTEEIKANKRLRKRIEYAAAATPAFNDSHLPPRHRLLASRQQQRIIL</sequence>
<evidence type="ECO:0000313" key="2">
    <source>
        <dbReference type="EMBL" id="CAD7012778.1"/>
    </source>
</evidence>
<name>A0A811V987_CERCA</name>
<dbReference type="Proteomes" id="UP000606786">
    <property type="component" value="Unassembled WGS sequence"/>
</dbReference>
<proteinExistence type="predicted"/>
<dbReference type="EMBL" id="CAJHJT010000056">
    <property type="protein sequence ID" value="CAD7012778.1"/>
    <property type="molecule type" value="Genomic_DNA"/>
</dbReference>